<dbReference type="Pfam" id="PF01610">
    <property type="entry name" value="DDE_Tnp_ISL3"/>
    <property type="match status" value="1"/>
</dbReference>
<feature type="domain" description="Fatty acid desaturase" evidence="10">
    <location>
        <begin position="5"/>
        <end position="210"/>
    </location>
</feature>
<organism evidence="12">
    <name type="scientific">marine metagenome</name>
    <dbReference type="NCBI Taxonomy" id="408172"/>
    <lineage>
        <taxon>unclassified sequences</taxon>
        <taxon>metagenomes</taxon>
        <taxon>ecological metagenomes</taxon>
    </lineage>
</organism>
<evidence type="ECO:0000256" key="2">
    <source>
        <dbReference type="ARBA" id="ARBA00022692"/>
    </source>
</evidence>
<evidence type="ECO:0000256" key="4">
    <source>
        <dbReference type="ARBA" id="ARBA00022989"/>
    </source>
</evidence>
<feature type="transmembrane region" description="Helical" evidence="9">
    <location>
        <begin position="160"/>
        <end position="177"/>
    </location>
</feature>
<evidence type="ECO:0000256" key="5">
    <source>
        <dbReference type="ARBA" id="ARBA00023002"/>
    </source>
</evidence>
<dbReference type="InterPro" id="IPR002560">
    <property type="entry name" value="Transposase_DDE"/>
</dbReference>
<dbReference type="GO" id="GO:0006631">
    <property type="term" value="P:fatty acid metabolic process"/>
    <property type="evidence" value="ECO:0007669"/>
    <property type="project" value="UniProtKB-KW"/>
</dbReference>
<sequence>MATLPWWGYTIFVLVTTHLTIVSVTLFLHRNQSHRAFSLHKAVSHFFRGWLWFTAGIVTRQWVAVHRKHHATVETNDDPHSPQILGIHRVLWLGLLLYRRAAANRETLDKYGSGTPDDWIERNIYARFPNTGIALLLILELLAFGPLAGTLVWLAQMIWIPFWAAGVINGLGHFLGYRNYELEDASRNIVPWGILIGGEELHNNHHAFAGSARFSAKPWEIDLGWFYIRMLEHLSLANASRQPPVLITRSDTICCDIETLRALIGNRFEIMADYAREVVTTVCQDEARAIRNISRSKFRMFRKASKLILRENAKLNSHAQQRLTYALTLSPRISTVYDAKLRLQEIWQRSSESSEILIQQLDNWCRHAESSGIDSLAQFAEKLKGYRLLLD</sequence>
<evidence type="ECO:0000256" key="3">
    <source>
        <dbReference type="ARBA" id="ARBA00022832"/>
    </source>
</evidence>
<evidence type="ECO:0000256" key="9">
    <source>
        <dbReference type="SAM" id="Phobius"/>
    </source>
</evidence>
<dbReference type="PANTHER" id="PTHR11351">
    <property type="entry name" value="ACYL-COA DESATURASE"/>
    <property type="match status" value="1"/>
</dbReference>
<feature type="domain" description="Transposase IS204/IS1001/IS1096/IS1165 DDE" evidence="11">
    <location>
        <begin position="273"/>
        <end position="386"/>
    </location>
</feature>
<proteinExistence type="predicted"/>
<evidence type="ECO:0000256" key="6">
    <source>
        <dbReference type="ARBA" id="ARBA00023004"/>
    </source>
</evidence>
<name>A0A381RMC6_9ZZZZ</name>
<dbReference type="AlphaFoldDB" id="A0A381RMC6"/>
<dbReference type="PANTHER" id="PTHR11351:SF33">
    <property type="entry name" value="DELTA-9 FATTY ACID DESATURASE, DESA"/>
    <property type="match status" value="1"/>
</dbReference>
<feature type="transmembrane region" description="Helical" evidence="9">
    <location>
        <begin position="132"/>
        <end position="154"/>
    </location>
</feature>
<feature type="transmembrane region" description="Helical" evidence="9">
    <location>
        <begin position="6"/>
        <end position="28"/>
    </location>
</feature>
<dbReference type="InterPro" id="IPR015876">
    <property type="entry name" value="Acyl-CoA_DS"/>
</dbReference>
<evidence type="ECO:0000256" key="7">
    <source>
        <dbReference type="ARBA" id="ARBA00023098"/>
    </source>
</evidence>
<dbReference type="EMBL" id="UINC01002110">
    <property type="protein sequence ID" value="SUZ93016.1"/>
    <property type="molecule type" value="Genomic_DNA"/>
</dbReference>
<evidence type="ECO:0000259" key="11">
    <source>
        <dbReference type="Pfam" id="PF01610"/>
    </source>
</evidence>
<dbReference type="GO" id="GO:0016020">
    <property type="term" value="C:membrane"/>
    <property type="evidence" value="ECO:0007669"/>
    <property type="project" value="UniProtKB-SubCell"/>
</dbReference>
<evidence type="ECO:0000256" key="8">
    <source>
        <dbReference type="ARBA" id="ARBA00023136"/>
    </source>
</evidence>
<evidence type="ECO:0000259" key="10">
    <source>
        <dbReference type="Pfam" id="PF00487"/>
    </source>
</evidence>
<evidence type="ECO:0000256" key="1">
    <source>
        <dbReference type="ARBA" id="ARBA00004141"/>
    </source>
</evidence>
<dbReference type="InterPro" id="IPR005804">
    <property type="entry name" value="FA_desaturase_dom"/>
</dbReference>
<keyword evidence="8 9" id="KW-0472">Membrane</keyword>
<keyword evidence="2 9" id="KW-0812">Transmembrane</keyword>
<dbReference type="CDD" id="cd03505">
    <property type="entry name" value="Delta9-FADS-like"/>
    <property type="match status" value="1"/>
</dbReference>
<dbReference type="GO" id="GO:0016717">
    <property type="term" value="F:oxidoreductase activity, acting on paired donors, with oxidation of a pair of donors resulting in the reduction of molecular oxygen to two molecules of water"/>
    <property type="evidence" value="ECO:0007669"/>
    <property type="project" value="InterPro"/>
</dbReference>
<comment type="subcellular location">
    <subcellularLocation>
        <location evidence="1">Membrane</location>
        <topology evidence="1">Multi-pass membrane protein</topology>
    </subcellularLocation>
</comment>
<keyword evidence="5" id="KW-0560">Oxidoreductase</keyword>
<accession>A0A381RMC6</accession>
<evidence type="ECO:0008006" key="13">
    <source>
        <dbReference type="Google" id="ProtNLM"/>
    </source>
</evidence>
<keyword evidence="7" id="KW-0443">Lipid metabolism</keyword>
<keyword evidence="6" id="KW-0408">Iron</keyword>
<keyword evidence="4 9" id="KW-1133">Transmembrane helix</keyword>
<reference evidence="12" key="1">
    <citation type="submission" date="2018-05" db="EMBL/GenBank/DDBJ databases">
        <authorList>
            <person name="Lanie J.A."/>
            <person name="Ng W.-L."/>
            <person name="Kazmierczak K.M."/>
            <person name="Andrzejewski T.M."/>
            <person name="Davidsen T.M."/>
            <person name="Wayne K.J."/>
            <person name="Tettelin H."/>
            <person name="Glass J.I."/>
            <person name="Rusch D."/>
            <person name="Podicherti R."/>
            <person name="Tsui H.-C.T."/>
            <person name="Winkler M.E."/>
        </authorList>
    </citation>
    <scope>NUCLEOTIDE SEQUENCE</scope>
</reference>
<gene>
    <name evidence="12" type="ORF">METZ01_LOCUS45870</name>
</gene>
<dbReference type="Pfam" id="PF00487">
    <property type="entry name" value="FA_desaturase"/>
    <property type="match status" value="1"/>
</dbReference>
<protein>
    <recommendedName>
        <fullName evidence="13">Fatty acid desaturase domain-containing protein</fullName>
    </recommendedName>
</protein>
<evidence type="ECO:0000313" key="12">
    <source>
        <dbReference type="EMBL" id="SUZ93016.1"/>
    </source>
</evidence>
<keyword evidence="3" id="KW-0276">Fatty acid metabolism</keyword>